<feature type="domain" description="DUF4268" evidence="2">
    <location>
        <begin position="3"/>
        <end position="88"/>
    </location>
</feature>
<name>A0A5C0XRP2_PYRFU</name>
<dbReference type="AlphaFoldDB" id="A0A5C0XRP2"/>
<dbReference type="OrthoDB" id="200578at2157"/>
<evidence type="ECO:0000313" key="4">
    <source>
        <dbReference type="Proteomes" id="UP000324354"/>
    </source>
</evidence>
<reference evidence="3 4" key="1">
    <citation type="submission" date="2017-08" db="EMBL/GenBank/DDBJ databases">
        <title>Resequencing and Reannotation of the genome of Pyrococcus furiosus type strain DSM3638.</title>
        <authorList>
            <person name="Reichelt R.M."/>
            <person name="Bunk B."/>
        </authorList>
    </citation>
    <scope>NUCLEOTIDE SEQUENCE [LARGE SCALE GENOMIC DNA]</scope>
    <source>
        <strain evidence="3 4">DSM 3638</strain>
    </source>
</reference>
<evidence type="ECO:0000256" key="1">
    <source>
        <dbReference type="SAM" id="MobiDB-lite"/>
    </source>
</evidence>
<gene>
    <name evidence="3" type="ORF">PFDSM3638_04195</name>
</gene>
<dbReference type="GeneID" id="13301436"/>
<dbReference type="Pfam" id="PF14088">
    <property type="entry name" value="DUF4268"/>
    <property type="match status" value="1"/>
</dbReference>
<dbReference type="InterPro" id="IPR025364">
    <property type="entry name" value="DUF4268"/>
</dbReference>
<protein>
    <submittedName>
        <fullName evidence="3">DUF4268 domain-containing protein</fullName>
    </submittedName>
</protein>
<organism evidence="3 4">
    <name type="scientific">Pyrococcus furiosus (strain ATCC 43587 / DSM 3638 / JCM 8422 / Vc1)</name>
    <dbReference type="NCBI Taxonomy" id="186497"/>
    <lineage>
        <taxon>Archaea</taxon>
        <taxon>Methanobacteriati</taxon>
        <taxon>Methanobacteriota</taxon>
        <taxon>Thermococci</taxon>
        <taxon>Thermococcales</taxon>
        <taxon>Thermococcaceae</taxon>
        <taxon>Pyrococcus</taxon>
    </lineage>
</organism>
<feature type="region of interest" description="Disordered" evidence="1">
    <location>
        <begin position="82"/>
        <end position="104"/>
    </location>
</feature>
<accession>A0A5C0XRP2</accession>
<evidence type="ECO:0000313" key="3">
    <source>
        <dbReference type="EMBL" id="QEK78514.1"/>
    </source>
</evidence>
<proteinExistence type="predicted"/>
<evidence type="ECO:0000259" key="2">
    <source>
        <dbReference type="Pfam" id="PF14088"/>
    </source>
</evidence>
<dbReference type="Proteomes" id="UP000324354">
    <property type="component" value="Chromosome"/>
</dbReference>
<dbReference type="RefSeq" id="WP_081420786.1">
    <property type="nucleotide sequence ID" value="NC_003413.1"/>
</dbReference>
<dbReference type="EMBL" id="CP023154">
    <property type="protein sequence ID" value="QEK78514.1"/>
    <property type="molecule type" value="Genomic_DNA"/>
</dbReference>
<sequence length="104" mass="12016">MGKPSPEENKRIQRCLQQHIKEIAEAMGGISPEDIKWEEPYGTTRGSKRLSVYYSFEKSIFEMTEEERESLAERMASEMKKLEKATKKTLHRCRSPQKPSSGAH</sequence>